<feature type="transmembrane region" description="Helical" evidence="7">
    <location>
        <begin position="414"/>
        <end position="437"/>
    </location>
</feature>
<dbReference type="EMBL" id="CP070499">
    <property type="protein sequence ID" value="QSB15720.1"/>
    <property type="molecule type" value="Genomic_DNA"/>
</dbReference>
<gene>
    <name evidence="9" type="primary">eccD</name>
    <name evidence="9" type="ORF">JQS43_05110</name>
</gene>
<dbReference type="InterPro" id="IPR006707">
    <property type="entry name" value="T7SS_EccD"/>
</dbReference>
<feature type="transmembrane region" description="Helical" evidence="7">
    <location>
        <begin position="328"/>
        <end position="344"/>
    </location>
</feature>
<protein>
    <submittedName>
        <fullName evidence="9">Type VII secretion integral membrane protein EccD</fullName>
    </submittedName>
</protein>
<feature type="transmembrane region" description="Helical" evidence="7">
    <location>
        <begin position="356"/>
        <end position="374"/>
    </location>
</feature>
<reference evidence="9" key="1">
    <citation type="submission" date="2021-02" db="EMBL/GenBank/DDBJ databases">
        <title>Natrosporangium hydrolyticum gen. nov., sp. nov, a haloalkaliphilic actinobacterium from a soda solonchak soil.</title>
        <authorList>
            <person name="Sorokin D.Y."/>
            <person name="Khijniak T.V."/>
            <person name="Zakharycheva A.P."/>
            <person name="Boueva O.V."/>
            <person name="Ariskina E.V."/>
            <person name="Hahnke R.L."/>
            <person name="Bunk B."/>
            <person name="Sproer C."/>
            <person name="Schumann P."/>
            <person name="Evtushenko L.I."/>
            <person name="Kublanov I.V."/>
        </authorList>
    </citation>
    <scope>NUCLEOTIDE SEQUENCE</scope>
    <source>
        <strain evidence="9">DSM 106523</strain>
    </source>
</reference>
<keyword evidence="6 7" id="KW-0472">Membrane</keyword>
<evidence type="ECO:0000313" key="10">
    <source>
        <dbReference type="Proteomes" id="UP000662857"/>
    </source>
</evidence>
<organism evidence="9 10">
    <name type="scientific">Natronosporangium hydrolyticum</name>
    <dbReference type="NCBI Taxonomy" id="2811111"/>
    <lineage>
        <taxon>Bacteria</taxon>
        <taxon>Bacillati</taxon>
        <taxon>Actinomycetota</taxon>
        <taxon>Actinomycetes</taxon>
        <taxon>Micromonosporales</taxon>
        <taxon>Micromonosporaceae</taxon>
        <taxon>Natronosporangium</taxon>
    </lineage>
</organism>
<evidence type="ECO:0000313" key="9">
    <source>
        <dbReference type="EMBL" id="QSB15720.1"/>
    </source>
</evidence>
<evidence type="ECO:0000256" key="1">
    <source>
        <dbReference type="ARBA" id="ARBA00004651"/>
    </source>
</evidence>
<feature type="transmembrane region" description="Helical" evidence="7">
    <location>
        <begin position="303"/>
        <end position="322"/>
    </location>
</feature>
<dbReference type="Pfam" id="PF19053">
    <property type="entry name" value="EccD"/>
    <property type="match status" value="1"/>
</dbReference>
<keyword evidence="5 7" id="KW-1133">Transmembrane helix</keyword>
<dbReference type="GO" id="GO:0005886">
    <property type="term" value="C:plasma membrane"/>
    <property type="evidence" value="ECO:0007669"/>
    <property type="project" value="UniProtKB-SubCell"/>
</dbReference>
<feature type="transmembrane region" description="Helical" evidence="7">
    <location>
        <begin position="194"/>
        <end position="213"/>
    </location>
</feature>
<evidence type="ECO:0000256" key="2">
    <source>
        <dbReference type="ARBA" id="ARBA00006162"/>
    </source>
</evidence>
<comment type="similarity">
    <text evidence="2">Belongs to the EccD/Snm4 family.</text>
</comment>
<evidence type="ECO:0000256" key="7">
    <source>
        <dbReference type="SAM" id="Phobius"/>
    </source>
</evidence>
<dbReference type="NCBIfam" id="TIGR03920">
    <property type="entry name" value="T7SS_EccD"/>
    <property type="match status" value="1"/>
</dbReference>
<feature type="domain" description="EccD-like transmembrane" evidence="8">
    <location>
        <begin position="119"/>
        <end position="441"/>
    </location>
</feature>
<evidence type="ECO:0000256" key="6">
    <source>
        <dbReference type="ARBA" id="ARBA00023136"/>
    </source>
</evidence>
<dbReference type="InterPro" id="IPR024962">
    <property type="entry name" value="YukD-like"/>
</dbReference>
<keyword evidence="3" id="KW-1003">Cell membrane</keyword>
<sequence length="446" mass="45578">MPTAYSRVTVVNGARRVDLALPSALPLSEVMPQLLGYCAPDGAPEQPAGWTLVRLGGGTLSLSTTLADAGITDGDVLELRTAYDNVHPAYVEDVRDVLEDTMDEAARQWQPSTTVGFALVTGAAGLAFATLLPSVWQPRSVAPLVTAVVVAALLVLAGWWATRQDHGWVAQLTIAVAALWAGVAGWLAASFPQWPVAAALGAALAAALLLTALARVATHLATAQLAALSLVGAAGIGVGATELAGSDPIAAARVAAVLAVIMVGVLPRVSLTVGGLASADYRVRNHGLITGAELTHRIEQSNALLYGGLLGAAVVGAGSGVLLATTGSRWDAAFGAAVGLALALRSRVFSRVPQIVPLRVVGLAVLVVHGIFAAQTVPELVPWLVLIGAAVATGAVALSAVPLSDVARARVKQLLNRVELIVMVGVLALAAAALGWFDWVEEFTPS</sequence>
<dbReference type="KEGG" id="nhy:JQS43_05110"/>
<feature type="transmembrane region" description="Helical" evidence="7">
    <location>
        <begin position="142"/>
        <end position="161"/>
    </location>
</feature>
<dbReference type="AlphaFoldDB" id="A0A895YNM2"/>
<name>A0A895YNM2_9ACTN</name>
<evidence type="ECO:0000256" key="4">
    <source>
        <dbReference type="ARBA" id="ARBA00022692"/>
    </source>
</evidence>
<evidence type="ECO:0000256" key="3">
    <source>
        <dbReference type="ARBA" id="ARBA00022475"/>
    </source>
</evidence>
<comment type="subcellular location">
    <subcellularLocation>
        <location evidence="1">Cell membrane</location>
        <topology evidence="1">Multi-pass membrane protein</topology>
    </subcellularLocation>
</comment>
<dbReference type="Proteomes" id="UP000662857">
    <property type="component" value="Chromosome"/>
</dbReference>
<feature type="transmembrane region" description="Helical" evidence="7">
    <location>
        <begin position="380"/>
        <end position="402"/>
    </location>
</feature>
<feature type="transmembrane region" description="Helical" evidence="7">
    <location>
        <begin position="225"/>
        <end position="244"/>
    </location>
</feature>
<dbReference type="Gene3D" id="3.10.20.90">
    <property type="entry name" value="Phosphatidylinositol 3-kinase Catalytic Subunit, Chain A, domain 1"/>
    <property type="match status" value="1"/>
</dbReference>
<dbReference type="Pfam" id="PF08817">
    <property type="entry name" value="YukD"/>
    <property type="match status" value="1"/>
</dbReference>
<keyword evidence="4 7" id="KW-0812">Transmembrane</keyword>
<feature type="transmembrane region" description="Helical" evidence="7">
    <location>
        <begin position="168"/>
        <end position="188"/>
    </location>
</feature>
<accession>A0A895YNM2</accession>
<dbReference type="InterPro" id="IPR044049">
    <property type="entry name" value="EccD_transm"/>
</dbReference>
<feature type="transmembrane region" description="Helical" evidence="7">
    <location>
        <begin position="115"/>
        <end position="136"/>
    </location>
</feature>
<evidence type="ECO:0000256" key="5">
    <source>
        <dbReference type="ARBA" id="ARBA00022989"/>
    </source>
</evidence>
<feature type="transmembrane region" description="Helical" evidence="7">
    <location>
        <begin position="250"/>
        <end position="269"/>
    </location>
</feature>
<keyword evidence="10" id="KW-1185">Reference proteome</keyword>
<evidence type="ECO:0000259" key="8">
    <source>
        <dbReference type="Pfam" id="PF19053"/>
    </source>
</evidence>
<dbReference type="RefSeq" id="WP_239677904.1">
    <property type="nucleotide sequence ID" value="NZ_CP070499.1"/>
</dbReference>
<proteinExistence type="inferred from homology"/>